<protein>
    <submittedName>
        <fullName evidence="2">Uncharacterized protein</fullName>
    </submittedName>
</protein>
<accession>A0A5C3KCF8</accession>
<evidence type="ECO:0000256" key="1">
    <source>
        <dbReference type="SAM" id="MobiDB-lite"/>
    </source>
</evidence>
<gene>
    <name evidence="2" type="ORF">FA15DRAFT_661282</name>
</gene>
<keyword evidence="3" id="KW-1185">Reference proteome</keyword>
<name>A0A5C3KCF8_COPMA</name>
<dbReference type="AlphaFoldDB" id="A0A5C3KCF8"/>
<evidence type="ECO:0000313" key="2">
    <source>
        <dbReference type="EMBL" id="TFK17660.1"/>
    </source>
</evidence>
<dbReference type="Proteomes" id="UP000307440">
    <property type="component" value="Unassembled WGS sequence"/>
</dbReference>
<feature type="region of interest" description="Disordered" evidence="1">
    <location>
        <begin position="69"/>
        <end position="98"/>
    </location>
</feature>
<evidence type="ECO:0000313" key="3">
    <source>
        <dbReference type="Proteomes" id="UP000307440"/>
    </source>
</evidence>
<reference evidence="2 3" key="1">
    <citation type="journal article" date="2019" name="Nat. Ecol. Evol.">
        <title>Megaphylogeny resolves global patterns of mushroom evolution.</title>
        <authorList>
            <person name="Varga T."/>
            <person name="Krizsan K."/>
            <person name="Foldi C."/>
            <person name="Dima B."/>
            <person name="Sanchez-Garcia M."/>
            <person name="Sanchez-Ramirez S."/>
            <person name="Szollosi G.J."/>
            <person name="Szarkandi J.G."/>
            <person name="Papp V."/>
            <person name="Albert L."/>
            <person name="Andreopoulos W."/>
            <person name="Angelini C."/>
            <person name="Antonin V."/>
            <person name="Barry K.W."/>
            <person name="Bougher N.L."/>
            <person name="Buchanan P."/>
            <person name="Buyck B."/>
            <person name="Bense V."/>
            <person name="Catcheside P."/>
            <person name="Chovatia M."/>
            <person name="Cooper J."/>
            <person name="Damon W."/>
            <person name="Desjardin D."/>
            <person name="Finy P."/>
            <person name="Geml J."/>
            <person name="Haridas S."/>
            <person name="Hughes K."/>
            <person name="Justo A."/>
            <person name="Karasinski D."/>
            <person name="Kautmanova I."/>
            <person name="Kiss B."/>
            <person name="Kocsube S."/>
            <person name="Kotiranta H."/>
            <person name="LaButti K.M."/>
            <person name="Lechner B.E."/>
            <person name="Liimatainen K."/>
            <person name="Lipzen A."/>
            <person name="Lukacs Z."/>
            <person name="Mihaltcheva S."/>
            <person name="Morgado L.N."/>
            <person name="Niskanen T."/>
            <person name="Noordeloos M.E."/>
            <person name="Ohm R.A."/>
            <person name="Ortiz-Santana B."/>
            <person name="Ovrebo C."/>
            <person name="Racz N."/>
            <person name="Riley R."/>
            <person name="Savchenko A."/>
            <person name="Shiryaev A."/>
            <person name="Soop K."/>
            <person name="Spirin V."/>
            <person name="Szebenyi C."/>
            <person name="Tomsovsky M."/>
            <person name="Tulloss R.E."/>
            <person name="Uehling J."/>
            <person name="Grigoriev I.V."/>
            <person name="Vagvolgyi C."/>
            <person name="Papp T."/>
            <person name="Martin F.M."/>
            <person name="Miettinen O."/>
            <person name="Hibbett D.S."/>
            <person name="Nagy L.G."/>
        </authorList>
    </citation>
    <scope>NUCLEOTIDE SEQUENCE [LARGE SCALE GENOMIC DNA]</scope>
    <source>
        <strain evidence="2 3">CBS 121175</strain>
    </source>
</reference>
<proteinExistence type="predicted"/>
<organism evidence="2 3">
    <name type="scientific">Coprinopsis marcescibilis</name>
    <name type="common">Agaric fungus</name>
    <name type="synonym">Psathyrella marcescibilis</name>
    <dbReference type="NCBI Taxonomy" id="230819"/>
    <lineage>
        <taxon>Eukaryota</taxon>
        <taxon>Fungi</taxon>
        <taxon>Dikarya</taxon>
        <taxon>Basidiomycota</taxon>
        <taxon>Agaricomycotina</taxon>
        <taxon>Agaricomycetes</taxon>
        <taxon>Agaricomycetidae</taxon>
        <taxon>Agaricales</taxon>
        <taxon>Agaricineae</taxon>
        <taxon>Psathyrellaceae</taxon>
        <taxon>Coprinopsis</taxon>
    </lineage>
</organism>
<feature type="compositionally biased region" description="Low complexity" evidence="1">
    <location>
        <begin position="87"/>
        <end position="96"/>
    </location>
</feature>
<sequence>MHHSLKGTLKVIREDWSEHRLVDDWSFRHWKRWCRNAAAVNPRLRSNVRPEAQSAKENDVTYPPFWKFSSQQRLRKPSPGSKESQSGTTNPGTNGTSVAHPGISLGAWATIHLHRFEIVLELGQTGILLGSLVVRHEDEDHEWVLCQSGDRKLQTHPGVVKLLGTMPML</sequence>
<dbReference type="EMBL" id="ML210478">
    <property type="protein sequence ID" value="TFK17660.1"/>
    <property type="molecule type" value="Genomic_DNA"/>
</dbReference>